<reference evidence="3 4" key="1">
    <citation type="submission" date="2019-11" db="EMBL/GenBank/DDBJ databases">
        <title>Comparative genomics of hydrocarbon-degrading Desulfosarcina strains.</title>
        <authorList>
            <person name="Watanabe M."/>
            <person name="Kojima H."/>
            <person name="Fukui M."/>
        </authorList>
    </citation>
    <scope>NUCLEOTIDE SEQUENCE [LARGE SCALE GENOMIC DNA]</scope>
    <source>
        <strain evidence="4">oXyS1</strain>
        <strain evidence="3">OXyS1</strain>
    </source>
</reference>
<organism evidence="3 4">
    <name type="scientific">Desulfosarcina ovata subsp. ovata</name>
    <dbReference type="NCBI Taxonomy" id="2752305"/>
    <lineage>
        <taxon>Bacteria</taxon>
        <taxon>Pseudomonadati</taxon>
        <taxon>Thermodesulfobacteriota</taxon>
        <taxon>Desulfobacteria</taxon>
        <taxon>Desulfobacterales</taxon>
        <taxon>Desulfosarcinaceae</taxon>
        <taxon>Desulfosarcina</taxon>
    </lineage>
</organism>
<gene>
    <name evidence="2" type="ORF">DSCOOX_07000</name>
    <name evidence="3" type="ORF">DSCOOX_13360</name>
</gene>
<protein>
    <submittedName>
        <fullName evidence="3">Uncharacterized protein</fullName>
    </submittedName>
</protein>
<feature type="transmembrane region" description="Helical" evidence="1">
    <location>
        <begin position="106"/>
        <end position="125"/>
    </location>
</feature>
<name>A0A5K8A6T1_9BACT</name>
<feature type="transmembrane region" description="Helical" evidence="1">
    <location>
        <begin position="81"/>
        <end position="100"/>
    </location>
</feature>
<keyword evidence="1" id="KW-0472">Membrane</keyword>
<sequence>MRGCGCQESRKTQTWIGLYPESEKETRRGKAAIGLSPFTVVPGVDAGRQIIKIAAAFILITGVIAGLYYESVIRTYFPEYSAVLFASAVICFAGLIHALIMRNLLIALLTVCGAAAVPWLVAWFTNYWPFIAPKLTFLGK</sequence>
<evidence type="ECO:0000313" key="3">
    <source>
        <dbReference type="EMBL" id="BBO88156.1"/>
    </source>
</evidence>
<accession>A0A5K8A6T1</accession>
<keyword evidence="1" id="KW-1133">Transmembrane helix</keyword>
<dbReference type="Proteomes" id="UP000422108">
    <property type="component" value="Chromosome"/>
</dbReference>
<feature type="transmembrane region" description="Helical" evidence="1">
    <location>
        <begin position="50"/>
        <end position="69"/>
    </location>
</feature>
<evidence type="ECO:0000256" key="1">
    <source>
        <dbReference type="SAM" id="Phobius"/>
    </source>
</evidence>
<evidence type="ECO:0000313" key="2">
    <source>
        <dbReference type="EMBL" id="BBO87520.1"/>
    </source>
</evidence>
<dbReference type="EMBL" id="AP021879">
    <property type="protein sequence ID" value="BBO88156.1"/>
    <property type="molecule type" value="Genomic_DNA"/>
</dbReference>
<evidence type="ECO:0000313" key="4">
    <source>
        <dbReference type="Proteomes" id="UP000422108"/>
    </source>
</evidence>
<dbReference type="EMBL" id="AP021879">
    <property type="protein sequence ID" value="BBO87520.1"/>
    <property type="molecule type" value="Genomic_DNA"/>
</dbReference>
<keyword evidence="4" id="KW-1185">Reference proteome</keyword>
<dbReference type="AlphaFoldDB" id="A0A5K8A6T1"/>
<proteinExistence type="predicted"/>
<keyword evidence="1" id="KW-0812">Transmembrane</keyword>